<protein>
    <submittedName>
        <fullName evidence="3">Uncharacterized protein</fullName>
    </submittedName>
</protein>
<dbReference type="GeneID" id="95327011"/>
<dbReference type="Proteomes" id="UP000218598">
    <property type="component" value="Unassembled WGS sequence"/>
</dbReference>
<keyword evidence="2" id="KW-0812">Transmembrane</keyword>
<evidence type="ECO:0000313" key="4">
    <source>
        <dbReference type="Proteomes" id="UP000218598"/>
    </source>
</evidence>
<gene>
    <name evidence="3" type="ORF">CIK66_06570</name>
</gene>
<organism evidence="3 4">
    <name type="scientific">Brachybacterium alimentarium</name>
    <dbReference type="NCBI Taxonomy" id="47845"/>
    <lineage>
        <taxon>Bacteria</taxon>
        <taxon>Bacillati</taxon>
        <taxon>Actinomycetota</taxon>
        <taxon>Actinomycetes</taxon>
        <taxon>Micrococcales</taxon>
        <taxon>Dermabacteraceae</taxon>
        <taxon>Brachybacterium</taxon>
    </lineage>
</organism>
<name>A0A2A3YKQ2_9MICO</name>
<feature type="compositionally biased region" description="Low complexity" evidence="1">
    <location>
        <begin position="40"/>
        <end position="57"/>
    </location>
</feature>
<proteinExistence type="predicted"/>
<comment type="caution">
    <text evidence="3">The sequence shown here is derived from an EMBL/GenBank/DDBJ whole genome shotgun (WGS) entry which is preliminary data.</text>
</comment>
<dbReference type="OrthoDB" id="4793783at2"/>
<keyword evidence="4" id="KW-1185">Reference proteome</keyword>
<keyword evidence="2" id="KW-0472">Membrane</keyword>
<feature type="transmembrane region" description="Helical" evidence="2">
    <location>
        <begin position="132"/>
        <end position="151"/>
    </location>
</feature>
<dbReference type="EMBL" id="NRGR01000011">
    <property type="protein sequence ID" value="PCC39858.1"/>
    <property type="molecule type" value="Genomic_DNA"/>
</dbReference>
<feature type="region of interest" description="Disordered" evidence="1">
    <location>
        <begin position="1"/>
        <end position="109"/>
    </location>
</feature>
<sequence>MNTEPHEPRDAGGRRDVDAEFARMLEGEGVVLRPGDAPREPAAPASSPQSLSPGSPSADDDEWPFSADSPPEPPSEESRARSRAAHPAAGLSDPTAGIRGSAGPRELDDDEVLYGDFEQPDPDFPQMSSRTLWSWTALIGGVLLLIAVSVTVALPSVLGWLGALASLGGVISLLLQAPRTRDEDDNGAQL</sequence>
<evidence type="ECO:0000256" key="2">
    <source>
        <dbReference type="SAM" id="Phobius"/>
    </source>
</evidence>
<evidence type="ECO:0000256" key="1">
    <source>
        <dbReference type="SAM" id="MobiDB-lite"/>
    </source>
</evidence>
<reference evidence="3 4" key="1">
    <citation type="journal article" date="2017" name="Elife">
        <title>Extensive horizontal gene transfer in cheese-associated bacteria.</title>
        <authorList>
            <person name="Bonham K.S."/>
            <person name="Wolfe B.E."/>
            <person name="Dutton R.J."/>
        </authorList>
    </citation>
    <scope>NUCLEOTIDE SEQUENCE [LARGE SCALE GENOMIC DNA]</scope>
    <source>
        <strain evidence="3 4">341_9</strain>
    </source>
</reference>
<dbReference type="RefSeq" id="WP_096164395.1">
    <property type="nucleotide sequence ID" value="NZ_BAAAIQ010000013.1"/>
</dbReference>
<feature type="transmembrane region" description="Helical" evidence="2">
    <location>
        <begin position="157"/>
        <end position="175"/>
    </location>
</feature>
<dbReference type="AlphaFoldDB" id="A0A2A3YKQ2"/>
<keyword evidence="2" id="KW-1133">Transmembrane helix</keyword>
<accession>A0A2A3YKQ2</accession>
<evidence type="ECO:0000313" key="3">
    <source>
        <dbReference type="EMBL" id="PCC39858.1"/>
    </source>
</evidence>
<feature type="compositionally biased region" description="Basic and acidic residues" evidence="1">
    <location>
        <begin position="1"/>
        <end position="26"/>
    </location>
</feature>